<dbReference type="AlphaFoldDB" id="A0A0G4GHG4"/>
<dbReference type="PANTHER" id="PTHR16074:SF4">
    <property type="entry name" value="BARDET-BIEDL SYNDROME 7 PROTEIN"/>
    <property type="match status" value="1"/>
</dbReference>
<proteinExistence type="predicted"/>
<dbReference type="PANTHER" id="PTHR16074">
    <property type="entry name" value="BARDET-BIEDL SYNDROME 7 PROTEIN"/>
    <property type="match status" value="1"/>
</dbReference>
<feature type="compositionally biased region" description="Polar residues" evidence="1">
    <location>
        <begin position="723"/>
        <end position="732"/>
    </location>
</feature>
<feature type="region of interest" description="Disordered" evidence="1">
    <location>
        <begin position="711"/>
        <end position="740"/>
    </location>
</feature>
<gene>
    <name evidence="4" type="ORF">Cvel_21898</name>
</gene>
<dbReference type="InterPro" id="IPR011047">
    <property type="entry name" value="Quinoprotein_ADH-like_sf"/>
</dbReference>
<dbReference type="Gene3D" id="2.130.10.10">
    <property type="entry name" value="YVTN repeat-like/Quinoprotein amine dehydrogenase"/>
    <property type="match status" value="1"/>
</dbReference>
<feature type="domain" description="BBS7 beta-propeller" evidence="3">
    <location>
        <begin position="31"/>
        <end position="350"/>
    </location>
</feature>
<dbReference type="Pfam" id="PF23743">
    <property type="entry name" value="Beta-prop_BBS7"/>
    <property type="match status" value="1"/>
</dbReference>
<dbReference type="SUPFAM" id="SSF69318">
    <property type="entry name" value="Integrin alpha N-terminal domain"/>
    <property type="match status" value="1"/>
</dbReference>
<sequence length="856" mass="89846">MNANPQEKSGAATLHQVEIFQSKPFAKGTLSLLPGRHGKSTKVVVGDDVGNVVCFGFRKGVPEVDWKMNIGRGITALPVCVQGGGELVVVASRQSIFGFSRKGKQLFHVQANMTEYVYHLCVDGQRLWAGGETVVSICSVVDSGKTTQEGFIVCRDRILGMTLARMQSAGVLCCLVASQDGSLRVYHGDKMLHEFPTGSPCTAVAAQTQPQKLPSGSAGSVNVDLRLAFGTRGGTVGTVVGFANMLMQGDPVCSEGGDLEGDLGAVSCLRFGDVNGDGVDELLVCREQGSVEVWSLLEDGGGRGGLLGRTSVRESIRGCELGRLGSGGEADRQFADIVVSTFSGRVLIVTADPQGADSTGALLTGDFDLQTRIGRELSEKARHARVAAIQREVEGLRTELQEARERAAASQGGPEARTLSGAFVLPLAADSKVTCSLDPLTGGEEGGGSVSVWELVVSAVEPLEEVVAVLEPGGAEVVSAFGFSRLLADGTIGEGGGEDVGGGQKLVRIREAVGGRSGSPSESFQVSVDSGPEGLTRCVVRLSPFEGTGGALRVFGTPLEGPLFCSATAFWVPSLSSYRNVQGRGLEKRSVSEGGSSSLVVEGAFSVVNLFAWVRRCLHGLPERQTGDDEGATQSFLFWSALSGTLLSIICSEGQVTAKSDDIHALSILEDEIVGGATSAKRRATSRMSVNKDSVWSVLQRLDGRLAEAGASSALGSNGNSNDVGASSSSNPSEREEGGFSDLLVDFPEDVRSGGAGEILREALLRDADAVSFISPEVLRAAKQSDGVSKDRTRPVWQSGKEIVRRKMASILESLATQKGLGGLRGSRRRESLEAVLTGRECRLEDLASLFKLQAS</sequence>
<evidence type="ECO:0000256" key="1">
    <source>
        <dbReference type="SAM" id="MobiDB-lite"/>
    </source>
</evidence>
<dbReference type="VEuPathDB" id="CryptoDB:Cvel_21898"/>
<feature type="domain" description="BBS7 platform" evidence="2">
    <location>
        <begin position="597"/>
        <end position="683"/>
    </location>
</feature>
<dbReference type="SUPFAM" id="SSF50998">
    <property type="entry name" value="Quinoprotein alcohol dehydrogenase-like"/>
    <property type="match status" value="1"/>
</dbReference>
<reference evidence="4" key="1">
    <citation type="submission" date="2014-11" db="EMBL/GenBank/DDBJ databases">
        <authorList>
            <person name="Otto D Thomas"/>
            <person name="Naeem Raeece"/>
        </authorList>
    </citation>
    <scope>NUCLEOTIDE SEQUENCE</scope>
</reference>
<dbReference type="GO" id="GO:0034464">
    <property type="term" value="C:BBSome"/>
    <property type="evidence" value="ECO:0007669"/>
    <property type="project" value="TreeGrafter"/>
</dbReference>
<dbReference type="EMBL" id="CDMZ01001211">
    <property type="protein sequence ID" value="CEM29043.1"/>
    <property type="molecule type" value="Genomic_DNA"/>
</dbReference>
<feature type="compositionally biased region" description="Low complexity" evidence="1">
    <location>
        <begin position="711"/>
        <end position="722"/>
    </location>
</feature>
<dbReference type="InterPro" id="IPR028994">
    <property type="entry name" value="Integrin_alpha_N"/>
</dbReference>
<accession>A0A0G4GHG4</accession>
<dbReference type="GO" id="GO:0016020">
    <property type="term" value="C:membrane"/>
    <property type="evidence" value="ECO:0007669"/>
    <property type="project" value="TreeGrafter"/>
</dbReference>
<dbReference type="Pfam" id="PF23361">
    <property type="entry name" value="BBS7_pf"/>
    <property type="match status" value="1"/>
</dbReference>
<dbReference type="InterPro" id="IPR015943">
    <property type="entry name" value="WD40/YVTN_repeat-like_dom_sf"/>
</dbReference>
<evidence type="ECO:0000259" key="2">
    <source>
        <dbReference type="Pfam" id="PF23361"/>
    </source>
</evidence>
<evidence type="ECO:0000259" key="3">
    <source>
        <dbReference type="Pfam" id="PF23743"/>
    </source>
</evidence>
<evidence type="ECO:0008006" key="5">
    <source>
        <dbReference type="Google" id="ProtNLM"/>
    </source>
</evidence>
<dbReference type="GO" id="GO:0008104">
    <property type="term" value="P:intracellular protein localization"/>
    <property type="evidence" value="ECO:0007669"/>
    <property type="project" value="TreeGrafter"/>
</dbReference>
<dbReference type="GO" id="GO:0036064">
    <property type="term" value="C:ciliary basal body"/>
    <property type="evidence" value="ECO:0007669"/>
    <property type="project" value="TreeGrafter"/>
</dbReference>
<evidence type="ECO:0000313" key="4">
    <source>
        <dbReference type="EMBL" id="CEM29043.1"/>
    </source>
</evidence>
<dbReference type="InterPro" id="IPR056333">
    <property type="entry name" value="BBS7_pf_dom"/>
</dbReference>
<protein>
    <recommendedName>
        <fullName evidence="5">Ciliary BBSome complex subunit 2 middle region domain-containing protein</fullName>
    </recommendedName>
</protein>
<name>A0A0G4GHG4_9ALVE</name>
<organism evidence="4">
    <name type="scientific">Chromera velia CCMP2878</name>
    <dbReference type="NCBI Taxonomy" id="1169474"/>
    <lineage>
        <taxon>Eukaryota</taxon>
        <taxon>Sar</taxon>
        <taxon>Alveolata</taxon>
        <taxon>Colpodellida</taxon>
        <taxon>Chromeraceae</taxon>
        <taxon>Chromera</taxon>
    </lineage>
</organism>
<dbReference type="GO" id="GO:0005930">
    <property type="term" value="C:axoneme"/>
    <property type="evidence" value="ECO:0007669"/>
    <property type="project" value="TreeGrafter"/>
</dbReference>
<dbReference type="GO" id="GO:0060271">
    <property type="term" value="P:cilium assembly"/>
    <property type="evidence" value="ECO:0007669"/>
    <property type="project" value="TreeGrafter"/>
</dbReference>
<dbReference type="InterPro" id="IPR056332">
    <property type="entry name" value="Beta-prop_BBS7"/>
</dbReference>